<evidence type="ECO:0000256" key="1">
    <source>
        <dbReference type="ARBA" id="ARBA00022793"/>
    </source>
</evidence>
<name>A0AA42CIP3_9PROT</name>
<dbReference type="Pfam" id="PF02775">
    <property type="entry name" value="TPP_enzyme_C"/>
    <property type="match status" value="1"/>
</dbReference>
<dbReference type="PANTHER" id="PTHR42818">
    <property type="entry name" value="SULFOPYRUVATE DECARBOXYLASE SUBUNIT ALPHA"/>
    <property type="match status" value="1"/>
</dbReference>
<dbReference type="Proteomes" id="UP001165679">
    <property type="component" value="Unassembled WGS sequence"/>
</dbReference>
<evidence type="ECO:0000256" key="3">
    <source>
        <dbReference type="SAM" id="Phobius"/>
    </source>
</evidence>
<reference evidence="5" key="2">
    <citation type="submission" date="2022-10" db="EMBL/GenBank/DDBJ databases">
        <authorList>
            <person name="Trinh H.N."/>
        </authorList>
    </citation>
    <scope>NUCLEOTIDE SEQUENCE</scope>
    <source>
        <strain evidence="5">RN2-1</strain>
    </source>
</reference>
<feature type="transmembrane region" description="Helical" evidence="3">
    <location>
        <begin position="54"/>
        <end position="73"/>
    </location>
</feature>
<keyword evidence="1" id="KW-0210">Decarboxylase</keyword>
<evidence type="ECO:0000313" key="5">
    <source>
        <dbReference type="EMBL" id="MCW3476090.1"/>
    </source>
</evidence>
<dbReference type="EMBL" id="JAPDNT010000015">
    <property type="protein sequence ID" value="MCW3476090.1"/>
    <property type="molecule type" value="Genomic_DNA"/>
</dbReference>
<reference evidence="5" key="1">
    <citation type="submission" date="2022-09" db="EMBL/GenBank/DDBJ databases">
        <title>Rhodovastum sp. nov. RN2-1 isolated from soil in Seongnam, South Korea.</title>
        <authorList>
            <person name="Le N.T."/>
        </authorList>
    </citation>
    <scope>NUCLEOTIDE SEQUENCE</scope>
    <source>
        <strain evidence="5">RN2-1</strain>
    </source>
</reference>
<accession>A0AA42CIP3</accession>
<keyword evidence="3" id="KW-0472">Membrane</keyword>
<dbReference type="GO" id="GO:0016831">
    <property type="term" value="F:carboxy-lyase activity"/>
    <property type="evidence" value="ECO:0007669"/>
    <property type="project" value="UniProtKB-KW"/>
</dbReference>
<organism evidence="5 6">
    <name type="scientific">Limobrevibacterium gyesilva</name>
    <dbReference type="NCBI Taxonomy" id="2991712"/>
    <lineage>
        <taxon>Bacteria</taxon>
        <taxon>Pseudomonadati</taxon>
        <taxon>Pseudomonadota</taxon>
        <taxon>Alphaproteobacteria</taxon>
        <taxon>Acetobacterales</taxon>
        <taxon>Acetobacteraceae</taxon>
        <taxon>Limobrevibacterium</taxon>
    </lineage>
</organism>
<dbReference type="Gene3D" id="3.40.50.970">
    <property type="match status" value="1"/>
</dbReference>
<keyword evidence="2" id="KW-0456">Lyase</keyword>
<dbReference type="GO" id="GO:0044281">
    <property type="term" value="P:small molecule metabolic process"/>
    <property type="evidence" value="ECO:0007669"/>
    <property type="project" value="UniProtKB-ARBA"/>
</dbReference>
<feature type="domain" description="Thiamine pyrophosphate enzyme TPP-binding" evidence="4">
    <location>
        <begin position="51"/>
        <end position="161"/>
    </location>
</feature>
<dbReference type="PANTHER" id="PTHR42818:SF1">
    <property type="entry name" value="SULFOPYRUVATE DECARBOXYLASE"/>
    <property type="match status" value="1"/>
</dbReference>
<dbReference type="SUPFAM" id="SSF52518">
    <property type="entry name" value="Thiamin diphosphate-binding fold (THDP-binding)"/>
    <property type="match status" value="1"/>
</dbReference>
<keyword evidence="6" id="KW-1185">Reference proteome</keyword>
<evidence type="ECO:0000313" key="6">
    <source>
        <dbReference type="Proteomes" id="UP001165679"/>
    </source>
</evidence>
<sequence length="201" mass="20962">MTQSVVNALDDRRAVVASLLRDPHDTPGGELLVVTGLGSTTFDAGAAGDRPLNFYLWGAMGGAAMVGLGIALAQPQRRVLVLTGDGEMLMGLGSLATIGALKPANLAIAVMDNGRFAETGQQRSHSALGTDLAAVASACGWAASCTVTDMPGVEALRPRLRREALFAVIRIAPEEVARHLPPRDGARLTNRFRDALGLPPD</sequence>
<keyword evidence="3" id="KW-0812">Transmembrane</keyword>
<comment type="caution">
    <text evidence="5">The sequence shown here is derived from an EMBL/GenBank/DDBJ whole genome shotgun (WGS) entry which is preliminary data.</text>
</comment>
<dbReference type="InterPro" id="IPR051818">
    <property type="entry name" value="TPP_dependent_decarboxylase"/>
</dbReference>
<protein>
    <submittedName>
        <fullName evidence="5">Thiamine pyrophosphate-dependent enzyme</fullName>
    </submittedName>
</protein>
<keyword evidence="3" id="KW-1133">Transmembrane helix</keyword>
<evidence type="ECO:0000256" key="2">
    <source>
        <dbReference type="ARBA" id="ARBA00023239"/>
    </source>
</evidence>
<dbReference type="GO" id="GO:0030976">
    <property type="term" value="F:thiamine pyrophosphate binding"/>
    <property type="evidence" value="ECO:0007669"/>
    <property type="project" value="InterPro"/>
</dbReference>
<proteinExistence type="predicted"/>
<evidence type="ECO:0000259" key="4">
    <source>
        <dbReference type="Pfam" id="PF02775"/>
    </source>
</evidence>
<dbReference type="AlphaFoldDB" id="A0AA42CIP3"/>
<dbReference type="InterPro" id="IPR029061">
    <property type="entry name" value="THDP-binding"/>
</dbReference>
<gene>
    <name evidence="5" type="ORF">OL599_16040</name>
</gene>
<dbReference type="InterPro" id="IPR011766">
    <property type="entry name" value="TPP_enzyme_TPP-bd"/>
</dbReference>